<accession>A0A0W8FAI1</accession>
<organism evidence="1">
    <name type="scientific">hydrocarbon metagenome</name>
    <dbReference type="NCBI Taxonomy" id="938273"/>
    <lineage>
        <taxon>unclassified sequences</taxon>
        <taxon>metagenomes</taxon>
        <taxon>ecological metagenomes</taxon>
    </lineage>
</organism>
<dbReference type="AlphaFoldDB" id="A0A0W8FAI1"/>
<gene>
    <name evidence="1" type="ORF">ASZ90_012710</name>
</gene>
<evidence type="ECO:0000313" key="1">
    <source>
        <dbReference type="EMBL" id="KUG17602.1"/>
    </source>
</evidence>
<comment type="caution">
    <text evidence="1">The sequence shown here is derived from an EMBL/GenBank/DDBJ whole genome shotgun (WGS) entry which is preliminary data.</text>
</comment>
<name>A0A0W8FAI1_9ZZZZ</name>
<dbReference type="EMBL" id="LNQE01001431">
    <property type="protein sequence ID" value="KUG17602.1"/>
    <property type="molecule type" value="Genomic_DNA"/>
</dbReference>
<protein>
    <recommendedName>
        <fullName evidence="2">Bacterial Ig-like domain-containing protein</fullName>
    </recommendedName>
</protein>
<sequence length="285" mass="31694">MGRLRLHPISIPLRELIGLMIVILLLLLAASAQALPQSNYSWTEAPWVSDEAGEDDKMATELSAPLAFNPGDAETPSLNIGSHLLNFSELVSLPFSCQLWIRNDLQWSHYLKAIQGEDVDIIIYMPEYGEVDVYLISYASGTRDRWSFNLLEGYHLLRLRAEEEGRYFMIAARKSEPGNALILDLVAKSDNASVSPLDVGTISTGRAMVTIKSERIKGYDVYLDGAFYSSDVGDGSIDGVASFTLSADKTHTISISQRDVQGNIINKSEHTKRFKRDMAYTLLIE</sequence>
<reference evidence="1" key="1">
    <citation type="journal article" date="2015" name="Proc. Natl. Acad. Sci. U.S.A.">
        <title>Networks of energetic and metabolic interactions define dynamics in microbial communities.</title>
        <authorList>
            <person name="Embree M."/>
            <person name="Liu J.K."/>
            <person name="Al-Bassam M.M."/>
            <person name="Zengler K."/>
        </authorList>
    </citation>
    <scope>NUCLEOTIDE SEQUENCE</scope>
</reference>
<proteinExistence type="predicted"/>
<evidence type="ECO:0008006" key="2">
    <source>
        <dbReference type="Google" id="ProtNLM"/>
    </source>
</evidence>